<evidence type="ECO:0000313" key="1">
    <source>
        <dbReference type="EMBL" id="KAJ2778669.1"/>
    </source>
</evidence>
<proteinExistence type="predicted"/>
<organism evidence="1 2">
    <name type="scientific">Coemansia javaensis</name>
    <dbReference type="NCBI Taxonomy" id="2761396"/>
    <lineage>
        <taxon>Eukaryota</taxon>
        <taxon>Fungi</taxon>
        <taxon>Fungi incertae sedis</taxon>
        <taxon>Zoopagomycota</taxon>
        <taxon>Kickxellomycotina</taxon>
        <taxon>Kickxellomycetes</taxon>
        <taxon>Kickxellales</taxon>
        <taxon>Kickxellaceae</taxon>
        <taxon>Coemansia</taxon>
    </lineage>
</organism>
<dbReference type="OrthoDB" id="5511570at2759"/>
<reference evidence="1" key="1">
    <citation type="submission" date="2022-07" db="EMBL/GenBank/DDBJ databases">
        <title>Phylogenomic reconstructions and comparative analyses of Kickxellomycotina fungi.</title>
        <authorList>
            <person name="Reynolds N.K."/>
            <person name="Stajich J.E."/>
            <person name="Barry K."/>
            <person name="Grigoriev I.V."/>
            <person name="Crous P."/>
            <person name="Smith M.E."/>
        </authorList>
    </citation>
    <scope>NUCLEOTIDE SEQUENCE</scope>
    <source>
        <strain evidence="1">NBRC 105414</strain>
    </source>
</reference>
<dbReference type="Proteomes" id="UP001140217">
    <property type="component" value="Unassembled WGS sequence"/>
</dbReference>
<evidence type="ECO:0000313" key="2">
    <source>
        <dbReference type="Proteomes" id="UP001140217"/>
    </source>
</evidence>
<gene>
    <name evidence="1" type="ORF">H4R18_004455</name>
</gene>
<keyword evidence="2" id="KW-1185">Reference proteome</keyword>
<accession>A0A9W8LG82</accession>
<dbReference type="AlphaFoldDB" id="A0A9W8LG82"/>
<protein>
    <recommendedName>
        <fullName evidence="3">F-box domain-containing protein</fullName>
    </recommendedName>
</protein>
<evidence type="ECO:0008006" key="3">
    <source>
        <dbReference type="Google" id="ProtNLM"/>
    </source>
</evidence>
<comment type="caution">
    <text evidence="1">The sequence shown here is derived from an EMBL/GenBank/DDBJ whole genome shotgun (WGS) entry which is preliminary data.</text>
</comment>
<name>A0A9W8LG82_9FUNG</name>
<sequence>MLCDLPDDVLGLVLRAAAAVRPGDLRVLKRSLPLLAVCRRWRRLALGAVYGTVELCTGTDDEDGDAGGGKATELDLVASAGCVQAVRRLVVTARGPGDPLSALVQAVGGLRAVAGEWRGVGSLEIYCHLDMAPVGEEAAIPRYQDYIQAVSSALAATLPNVSRLAFAKQSYSPLIAEVYGRLVGLYGSQLRSLVMQHPAAIPAGTELRRLERLEAGFDYDMPRRPLRVDPDTLRTLQLEDWSLDRMCATFAADDGAREIRFGSLRRLDLSYGEERMAAAGDNAEHHHRRHPGAHAMALRFPRLETLYVASARSTYPVLERAVLPEHVDAITISAGPELLRTVVSKLELPATRAFTINILPGPDDNNNNNNGGGGGGGAEAPLAVACRVLSRARASEQLELGVNDALDAVLPEHITCTGLTRLDVWPSVAIGTVLGLVRRLPRLEALRFMDVSLAGIGPLGLALEPPGGCLAEPFDTRIRTLAFCHVASAWAPDPAALVAQYLLLRIPTLTQFTMATAAAGLSLDGFVAAYSERYPHLLGVEITV</sequence>
<dbReference type="EMBL" id="JANBUL010000216">
    <property type="protein sequence ID" value="KAJ2778669.1"/>
    <property type="molecule type" value="Genomic_DNA"/>
</dbReference>